<keyword evidence="5" id="KW-1185">Reference proteome</keyword>
<dbReference type="FunCoup" id="A0A6I8NTH9">
    <property type="interactions" value="3"/>
</dbReference>
<reference evidence="4" key="2">
    <citation type="submission" date="2025-09" db="UniProtKB">
        <authorList>
            <consortium name="Ensembl"/>
        </authorList>
    </citation>
    <scope>IDENTIFICATION</scope>
    <source>
        <strain evidence="4">Glennie</strain>
    </source>
</reference>
<keyword evidence="2" id="KW-0472">Membrane</keyword>
<keyword evidence="2" id="KW-0812">Transmembrane</keyword>
<dbReference type="OMA" id="INVSKWI"/>
<dbReference type="Gene3D" id="1.10.287.210">
    <property type="match status" value="1"/>
</dbReference>
<evidence type="ECO:0000256" key="2">
    <source>
        <dbReference type="SAM" id="Phobius"/>
    </source>
</evidence>
<accession>A0A6I8NTH9</accession>
<sequence length="419" mass="45505">MPTQRSMNLLSLLVILTLECGRARGNTFLKALAHYSQDLNVSNCWVCGHSPLNGGGGYPLIAHPYDNSTWFNPTGAPHPCSTRPVTEPANATTYFMVSGWTDHAVFPFCFHSTGTKFWAGNSSHVCDVAKLQGGPRSTAGHCGPPTTKQGVDVRSHGLLIANGTFGNCGTIPCAVPAYLICGVRAYWWLPAGWGGTCFLGFVLPAIHHTLSRPEDQLRNRRGAPISESKCFFGIMFPAYGFARAAHEILNLAKLIEQITNDTAVSLMALRDEQKAIWTTVLQNRMALDFLLASQGGVCKLIGKECCTFIPDNSGHVDAIVADMYHAVNQYRNDDTAGGVWDWFQGLFTNWGSSLFHGLLLLSLLLVGIVGGCWFLGCCCSVLSTCMRRTLKSSPTPLSVHYLKNVVVHQSPSLPLVTTP</sequence>
<dbReference type="InterPro" id="IPR018154">
    <property type="entry name" value="TLV/ENV_coat_polyprotein"/>
</dbReference>
<dbReference type="PANTHER" id="PTHR10424">
    <property type="entry name" value="VIRAL ENVELOPE PROTEIN"/>
    <property type="match status" value="1"/>
</dbReference>
<dbReference type="PANTHER" id="PTHR10424:SF73">
    <property type="entry name" value="ENDOGENOUS RETROVIRUS GROUP FC1 ENV POLYPROTEIN-RELATED"/>
    <property type="match status" value="1"/>
</dbReference>
<dbReference type="SUPFAM" id="SSF58069">
    <property type="entry name" value="Virus ectodomain"/>
    <property type="match status" value="1"/>
</dbReference>
<dbReference type="InParanoid" id="A0A6I8NTH9"/>
<feature type="transmembrane region" description="Helical" evidence="2">
    <location>
        <begin position="354"/>
        <end position="382"/>
    </location>
</feature>
<dbReference type="AlphaFoldDB" id="A0A6I8NTH9"/>
<evidence type="ECO:0000313" key="4">
    <source>
        <dbReference type="Ensembl" id="ENSOANP00000044579.1"/>
    </source>
</evidence>
<evidence type="ECO:0000256" key="3">
    <source>
        <dbReference type="SAM" id="SignalP"/>
    </source>
</evidence>
<keyword evidence="1" id="KW-1015">Disulfide bond</keyword>
<dbReference type="Bgee" id="ENSOANG00000037725">
    <property type="expression patterns" value="Expressed in liver and 4 other cell types or tissues"/>
</dbReference>
<keyword evidence="2" id="KW-1133">Transmembrane helix</keyword>
<proteinExistence type="predicted"/>
<dbReference type="GeneTree" id="ENSGT00970000193754"/>
<keyword evidence="3" id="KW-0732">Signal</keyword>
<evidence type="ECO:0000313" key="5">
    <source>
        <dbReference type="Proteomes" id="UP000002279"/>
    </source>
</evidence>
<reference evidence="4" key="1">
    <citation type="submission" date="2025-08" db="UniProtKB">
        <authorList>
            <consortium name="Ensembl"/>
        </authorList>
    </citation>
    <scope>IDENTIFICATION</scope>
    <source>
        <strain evidence="4">Glennie</strain>
    </source>
</reference>
<organism evidence="4 5">
    <name type="scientific">Ornithorhynchus anatinus</name>
    <name type="common">Duckbill platypus</name>
    <dbReference type="NCBI Taxonomy" id="9258"/>
    <lineage>
        <taxon>Eukaryota</taxon>
        <taxon>Metazoa</taxon>
        <taxon>Chordata</taxon>
        <taxon>Craniata</taxon>
        <taxon>Vertebrata</taxon>
        <taxon>Euteleostomi</taxon>
        <taxon>Mammalia</taxon>
        <taxon>Monotremata</taxon>
        <taxon>Ornithorhynchidae</taxon>
        <taxon>Ornithorhynchus</taxon>
    </lineage>
</organism>
<dbReference type="Proteomes" id="UP000002279">
    <property type="component" value="Unplaced"/>
</dbReference>
<dbReference type="Ensembl" id="ENSOANT00000074415.1">
    <property type="protein sequence ID" value="ENSOANP00000044579.1"/>
    <property type="gene ID" value="ENSOANG00000037725.1"/>
</dbReference>
<name>A0A6I8NTH9_ORNAN</name>
<feature type="chain" id="PRO_5026116063" evidence="3">
    <location>
        <begin position="26"/>
        <end position="419"/>
    </location>
</feature>
<evidence type="ECO:0000256" key="1">
    <source>
        <dbReference type="ARBA" id="ARBA00023157"/>
    </source>
</evidence>
<dbReference type="Pfam" id="PF00429">
    <property type="entry name" value="TLV_coat"/>
    <property type="match status" value="1"/>
</dbReference>
<protein>
    <submittedName>
        <fullName evidence="4">Uncharacterized protein</fullName>
    </submittedName>
</protein>
<feature type="signal peptide" evidence="3">
    <location>
        <begin position="1"/>
        <end position="25"/>
    </location>
</feature>